<feature type="compositionally biased region" description="Basic and acidic residues" evidence="1">
    <location>
        <begin position="264"/>
        <end position="277"/>
    </location>
</feature>
<evidence type="ECO:0000313" key="2">
    <source>
        <dbReference type="EMBL" id="CEM13034.1"/>
    </source>
</evidence>
<dbReference type="PhylomeDB" id="A0A0G4FIV0"/>
<dbReference type="AlphaFoldDB" id="A0A0G4FIV0"/>
<reference evidence="2" key="1">
    <citation type="submission" date="2014-11" db="EMBL/GenBank/DDBJ databases">
        <authorList>
            <person name="Otto D Thomas"/>
            <person name="Naeem Raeece"/>
        </authorList>
    </citation>
    <scope>NUCLEOTIDE SEQUENCE</scope>
</reference>
<organism evidence="2">
    <name type="scientific">Chromera velia CCMP2878</name>
    <dbReference type="NCBI Taxonomy" id="1169474"/>
    <lineage>
        <taxon>Eukaryota</taxon>
        <taxon>Sar</taxon>
        <taxon>Alveolata</taxon>
        <taxon>Colpodellida</taxon>
        <taxon>Chromeraceae</taxon>
        <taxon>Chromera</taxon>
    </lineage>
</organism>
<proteinExistence type="predicted"/>
<feature type="compositionally biased region" description="Basic and acidic residues" evidence="1">
    <location>
        <begin position="162"/>
        <end position="171"/>
    </location>
</feature>
<feature type="region of interest" description="Disordered" evidence="1">
    <location>
        <begin position="109"/>
        <end position="283"/>
    </location>
</feature>
<dbReference type="VEuPathDB" id="CryptoDB:Cvel_17082"/>
<dbReference type="EMBL" id="CDMZ01000382">
    <property type="protein sequence ID" value="CEM13034.1"/>
    <property type="molecule type" value="Genomic_DNA"/>
</dbReference>
<protein>
    <submittedName>
        <fullName evidence="2">Uncharacterized protein</fullName>
    </submittedName>
</protein>
<gene>
    <name evidence="2" type="ORF">Cvel_17082</name>
</gene>
<name>A0A0G4FIV0_9ALVE</name>
<accession>A0A0G4FIV0</accession>
<feature type="compositionally biased region" description="Low complexity" evidence="1">
    <location>
        <begin position="110"/>
        <end position="134"/>
    </location>
</feature>
<sequence>MEAYPVKGAVVQRDNRRKLVALHSKVRRSYGWVDLASDLSVRDPLAFKVKEIRDGRVKRSSIKHVFNIRGGRVPEEAVRMIDDPVQLREVGVKTVWKLPEEERVGCVKGSADAVSADPSTSSSSSAVLSSSVVPAVPPVKGESRVVPEAAESQPGVPLNAGGEERAEDHRGPPAAEGASDEGNEVGGVEPLGPITENVETDEEPPSLVASTDRGGYVSDASLSTFEAGGLGSGSDNSSSDEEWGVLGGRKLPRAGEGPIVRQNPPKEEVEEMNKVDEVLQGPQ</sequence>
<evidence type="ECO:0000256" key="1">
    <source>
        <dbReference type="SAM" id="MobiDB-lite"/>
    </source>
</evidence>